<dbReference type="Proteomes" id="UP000239089">
    <property type="component" value="Unassembled WGS sequence"/>
</dbReference>
<organism evidence="2 3">
    <name type="scientific">Rhodoblastus sphagnicola</name>
    <dbReference type="NCBI Taxonomy" id="333368"/>
    <lineage>
        <taxon>Bacteria</taxon>
        <taxon>Pseudomonadati</taxon>
        <taxon>Pseudomonadota</taxon>
        <taxon>Alphaproteobacteria</taxon>
        <taxon>Hyphomicrobiales</taxon>
        <taxon>Rhodoblastaceae</taxon>
        <taxon>Rhodoblastus</taxon>
    </lineage>
</organism>
<dbReference type="Gene3D" id="3.20.20.80">
    <property type="entry name" value="Glycosidases"/>
    <property type="match status" value="1"/>
</dbReference>
<gene>
    <name evidence="2" type="ORF">CCR94_02805</name>
</gene>
<protein>
    <recommendedName>
        <fullName evidence="1">Glycoside hydrolase family 44 catalytic domain-containing protein</fullName>
    </recommendedName>
</protein>
<dbReference type="EMBL" id="NHSJ01000028">
    <property type="protein sequence ID" value="PPQ33117.1"/>
    <property type="molecule type" value="Genomic_DNA"/>
</dbReference>
<accession>A0A2S6NEU3</accession>
<dbReference type="PROSITE" id="PS51318">
    <property type="entry name" value="TAT"/>
    <property type="match status" value="1"/>
</dbReference>
<dbReference type="InterPro" id="IPR017853">
    <property type="entry name" value="GH"/>
</dbReference>
<dbReference type="RefSeq" id="WP_104506367.1">
    <property type="nucleotide sequence ID" value="NZ_JACIGC010000001.1"/>
</dbReference>
<dbReference type="InterPro" id="IPR006311">
    <property type="entry name" value="TAT_signal"/>
</dbReference>
<dbReference type="AlphaFoldDB" id="A0A2S6NEU3"/>
<dbReference type="Pfam" id="PF12891">
    <property type="entry name" value="Glyco_hydro_44"/>
    <property type="match status" value="1"/>
</dbReference>
<feature type="domain" description="Glycoside hydrolase family 44 catalytic" evidence="1">
    <location>
        <begin position="102"/>
        <end position="322"/>
    </location>
</feature>
<reference evidence="2 3" key="1">
    <citation type="journal article" date="2018" name="Arch. Microbiol.">
        <title>New insights into the metabolic potential of the phototrophic purple bacterium Rhodopila globiformis DSM 161(T) from its draft genome sequence and evidence for a vanadium-dependent nitrogenase.</title>
        <authorList>
            <person name="Imhoff J.F."/>
            <person name="Rahn T."/>
            <person name="Kunzel S."/>
            <person name="Neulinger S.C."/>
        </authorList>
    </citation>
    <scope>NUCLEOTIDE SEQUENCE [LARGE SCALE GENOMIC DNA]</scope>
    <source>
        <strain evidence="2 3">DSM 16996</strain>
    </source>
</reference>
<dbReference type="OrthoDB" id="9803686at2"/>
<dbReference type="Gene3D" id="2.60.40.1180">
    <property type="entry name" value="Golgi alpha-mannosidase II"/>
    <property type="match status" value="1"/>
</dbReference>
<comment type="caution">
    <text evidence="2">The sequence shown here is derived from an EMBL/GenBank/DDBJ whole genome shotgun (WGS) entry which is preliminary data.</text>
</comment>
<name>A0A2S6NEU3_9HYPH</name>
<evidence type="ECO:0000313" key="2">
    <source>
        <dbReference type="EMBL" id="PPQ33117.1"/>
    </source>
</evidence>
<dbReference type="InterPro" id="IPR013780">
    <property type="entry name" value="Glyco_hydro_b"/>
</dbReference>
<evidence type="ECO:0000259" key="1">
    <source>
        <dbReference type="Pfam" id="PF12891"/>
    </source>
</evidence>
<dbReference type="SUPFAM" id="SSF51445">
    <property type="entry name" value="(Trans)glycosidases"/>
    <property type="match status" value="1"/>
</dbReference>
<keyword evidence="3" id="KW-1185">Reference proteome</keyword>
<evidence type="ECO:0000313" key="3">
    <source>
        <dbReference type="Proteomes" id="UP000239089"/>
    </source>
</evidence>
<proteinExistence type="predicted"/>
<sequence>MVTLSRRAVVVGTLGVAGAGALGGLLSKAAPSDPAPRVNGLAIRIDDLAPGTPISPYVYGASECGKWDGNGQSVLYDLKAHPTIRRLSGNMFTTYNWRNNAANAGRDWKHSNGSFLLDHLDIPREDWGKPAAVIEKFLDHSREVGVPSLVGAPIAGYVAADFDGAVEEKDRAPSRRFLPVDWSAPEKAVKGAVNIPQMIALLKARHGGAAKGGVRGYYLDNEPGLWFDTHPRIASKGLRIKTLIERSLRAAAAIKAIDPDAWVLGPTSFGATEFVDFINAPDWPDYRKYGSFLGAYLDAFRVESERRGLRLLDHMDVHWYATAKAGDIERSENPALSQTILDAPRSLDDPGFCEQSWVADALGCARPEGITLPILPSLRAVVDRHFPGTGLAIGEYNYGGAGLVATGLAIADALGRFGRSGLAIGAHWGSLDGFIGAGFKLFRMHNGVGESYGDANLPVSGASEGDVSVFAARSAGGGRTGDVQVVALNKSERPVRLSLSLASGRPFEPLDALGFDASAPDCAPVDGLFTASALDLPPRSARRFRLA</sequence>
<dbReference type="InterPro" id="IPR024745">
    <property type="entry name" value="GH44_cat"/>
</dbReference>